<dbReference type="Gramene" id="CDF37516">
    <property type="protein sequence ID" value="CDF37516"/>
    <property type="gene ID" value="CHC_T00005815001"/>
</dbReference>
<organism evidence="1 2">
    <name type="scientific">Chondrus crispus</name>
    <name type="common">Carrageen Irish moss</name>
    <name type="synonym">Polymorpha crispa</name>
    <dbReference type="NCBI Taxonomy" id="2769"/>
    <lineage>
        <taxon>Eukaryota</taxon>
        <taxon>Rhodophyta</taxon>
        <taxon>Florideophyceae</taxon>
        <taxon>Rhodymeniophycidae</taxon>
        <taxon>Gigartinales</taxon>
        <taxon>Gigartinaceae</taxon>
        <taxon>Chondrus</taxon>
    </lineage>
</organism>
<dbReference type="EMBL" id="HG001847">
    <property type="protein sequence ID" value="CDF37516.1"/>
    <property type="molecule type" value="Genomic_DNA"/>
</dbReference>
<keyword evidence="2" id="KW-1185">Reference proteome</keyword>
<dbReference type="RefSeq" id="XP_005717387.1">
    <property type="nucleotide sequence ID" value="XM_005717330.1"/>
</dbReference>
<gene>
    <name evidence="1" type="ORF">CHC_T00005815001</name>
</gene>
<accession>R7QJ92</accession>
<reference evidence="2" key="1">
    <citation type="journal article" date="2013" name="Proc. Natl. Acad. Sci. U.S.A.">
        <title>Genome structure and metabolic features in the red seaweed Chondrus crispus shed light on evolution of the Archaeplastida.</title>
        <authorList>
            <person name="Collen J."/>
            <person name="Porcel B."/>
            <person name="Carre W."/>
            <person name="Ball S.G."/>
            <person name="Chaparro C."/>
            <person name="Tonon T."/>
            <person name="Barbeyron T."/>
            <person name="Michel G."/>
            <person name="Noel B."/>
            <person name="Valentin K."/>
            <person name="Elias M."/>
            <person name="Artiguenave F."/>
            <person name="Arun A."/>
            <person name="Aury J.M."/>
            <person name="Barbosa-Neto J.F."/>
            <person name="Bothwell J.H."/>
            <person name="Bouget F.Y."/>
            <person name="Brillet L."/>
            <person name="Cabello-Hurtado F."/>
            <person name="Capella-Gutierrez S."/>
            <person name="Charrier B."/>
            <person name="Cladiere L."/>
            <person name="Cock J.M."/>
            <person name="Coelho S.M."/>
            <person name="Colleoni C."/>
            <person name="Czjzek M."/>
            <person name="Da Silva C."/>
            <person name="Delage L."/>
            <person name="Denoeud F."/>
            <person name="Deschamps P."/>
            <person name="Dittami S.M."/>
            <person name="Gabaldon T."/>
            <person name="Gachon C.M."/>
            <person name="Groisillier A."/>
            <person name="Herve C."/>
            <person name="Jabbari K."/>
            <person name="Katinka M."/>
            <person name="Kloareg B."/>
            <person name="Kowalczyk N."/>
            <person name="Labadie K."/>
            <person name="Leblanc C."/>
            <person name="Lopez P.J."/>
            <person name="McLachlan D.H."/>
            <person name="Meslet-Cladiere L."/>
            <person name="Moustafa A."/>
            <person name="Nehr Z."/>
            <person name="Nyvall Collen P."/>
            <person name="Panaud O."/>
            <person name="Partensky F."/>
            <person name="Poulain J."/>
            <person name="Rensing S.A."/>
            <person name="Rousvoal S."/>
            <person name="Samson G."/>
            <person name="Symeonidi A."/>
            <person name="Weissenbach J."/>
            <person name="Zambounis A."/>
            <person name="Wincker P."/>
            <person name="Boyen C."/>
        </authorList>
    </citation>
    <scope>NUCLEOTIDE SEQUENCE [LARGE SCALE GENOMIC DNA]</scope>
    <source>
        <strain evidence="2">cv. Stackhouse</strain>
    </source>
</reference>
<dbReference type="GeneID" id="17325104"/>
<proteinExistence type="predicted"/>
<sequence>MCVSLDVCLDVCVQMCEVHLEFSPCACRFSLRSERQCELTSGFDPDAAVEHSTYRKITSIGVNWQTTERHSPNGSVSPNLIESRGEAGRLYRTHCIILYQRCCTAWFNCSPHVVRSARNSSSVL</sequence>
<dbReference type="Proteomes" id="UP000012073">
    <property type="component" value="Unassembled WGS sequence"/>
</dbReference>
<name>R7QJ92_CHOCR</name>
<protein>
    <submittedName>
        <fullName evidence="1">Uncharacterized protein</fullName>
    </submittedName>
</protein>
<evidence type="ECO:0000313" key="2">
    <source>
        <dbReference type="Proteomes" id="UP000012073"/>
    </source>
</evidence>
<dbReference type="AlphaFoldDB" id="R7QJ92"/>
<evidence type="ECO:0000313" key="1">
    <source>
        <dbReference type="EMBL" id="CDF37516.1"/>
    </source>
</evidence>
<dbReference type="KEGG" id="ccp:CHC_T00005815001"/>